<comment type="caution">
    <text evidence="1">The sequence shown here is derived from an EMBL/GenBank/DDBJ whole genome shotgun (WGS) entry which is preliminary data.</text>
</comment>
<reference evidence="1 2" key="1">
    <citation type="submission" date="2019-11" db="EMBL/GenBank/DDBJ databases">
        <title>Multidrug-resistant Acinetobacter baumannii moving toward extensively drug-resistant over fifteen years in South of Brazil.</title>
        <authorList>
            <person name="Fedrigo N.H."/>
            <person name="Cerdeira L."/>
            <person name="Fuga B."/>
            <person name="Marini P.V.B."/>
            <person name="Shinohara D.R."/>
            <person name="Carrara-Marroni F.E."/>
            <person name="Lincopan N."/>
            <person name="Tognim M.C.B."/>
        </authorList>
    </citation>
    <scope>NUCLEOTIDE SEQUENCE [LARGE SCALE GENOMIC DNA]</scope>
    <source>
        <strain evidence="1 2">Ac576</strain>
    </source>
</reference>
<sequence length="174" mass="20433">MKNDINLYWVEGECEMAFIKSSPLLGRAEKVDLCELPLNKLKSRTIRLSGNKKKLFLHIVFDTDVLKNCPAKLKNFLENLAYLERSGFKLGLLQQDVDFEDEIMKCNNLGLTRFKDLFNVRNKTEFKNNMLREHLMHKKILDKIPNFKLWESELISALSIHIEKQSSYQKQPTK</sequence>
<proteinExistence type="predicted"/>
<name>A0A6I4ILE6_ACIBA</name>
<evidence type="ECO:0000313" key="2">
    <source>
        <dbReference type="Proteomes" id="UP000439424"/>
    </source>
</evidence>
<evidence type="ECO:0000313" key="1">
    <source>
        <dbReference type="EMBL" id="MVM93783.1"/>
    </source>
</evidence>
<protein>
    <submittedName>
        <fullName evidence="1">Uncharacterized protein</fullName>
    </submittedName>
</protein>
<gene>
    <name evidence="1" type="ORF">GNY86_19815</name>
</gene>
<dbReference type="Proteomes" id="UP000439424">
    <property type="component" value="Unassembled WGS sequence"/>
</dbReference>
<accession>A0A6I4ILE6</accession>
<dbReference type="EMBL" id="WPIP01000293">
    <property type="protein sequence ID" value="MVM93783.1"/>
    <property type="molecule type" value="Genomic_DNA"/>
</dbReference>
<organism evidence="1 2">
    <name type="scientific">Acinetobacter baumannii</name>
    <dbReference type="NCBI Taxonomy" id="470"/>
    <lineage>
        <taxon>Bacteria</taxon>
        <taxon>Pseudomonadati</taxon>
        <taxon>Pseudomonadota</taxon>
        <taxon>Gammaproteobacteria</taxon>
        <taxon>Moraxellales</taxon>
        <taxon>Moraxellaceae</taxon>
        <taxon>Acinetobacter</taxon>
        <taxon>Acinetobacter calcoaceticus/baumannii complex</taxon>
    </lineage>
</organism>
<dbReference type="RefSeq" id="WP_031960718.1">
    <property type="nucleotide sequence ID" value="NZ_CAJHHH010000001.1"/>
</dbReference>
<dbReference type="AlphaFoldDB" id="A0A6I4ILE6"/>